<proteinExistence type="predicted"/>
<gene>
    <name evidence="1" type="ORF">METZ01_LOCUS439109</name>
</gene>
<evidence type="ECO:0000313" key="1">
    <source>
        <dbReference type="EMBL" id="SVD86255.1"/>
    </source>
</evidence>
<dbReference type="EMBL" id="UINC01178219">
    <property type="protein sequence ID" value="SVD86255.1"/>
    <property type="molecule type" value="Genomic_DNA"/>
</dbReference>
<reference evidence="1" key="1">
    <citation type="submission" date="2018-05" db="EMBL/GenBank/DDBJ databases">
        <authorList>
            <person name="Lanie J.A."/>
            <person name="Ng W.-L."/>
            <person name="Kazmierczak K.M."/>
            <person name="Andrzejewski T.M."/>
            <person name="Davidsen T.M."/>
            <person name="Wayne K.J."/>
            <person name="Tettelin H."/>
            <person name="Glass J.I."/>
            <person name="Rusch D."/>
            <person name="Podicherti R."/>
            <person name="Tsui H.-C.T."/>
            <person name="Winkler M.E."/>
        </authorList>
    </citation>
    <scope>NUCLEOTIDE SEQUENCE</scope>
</reference>
<organism evidence="1">
    <name type="scientific">marine metagenome</name>
    <dbReference type="NCBI Taxonomy" id="408172"/>
    <lineage>
        <taxon>unclassified sequences</taxon>
        <taxon>metagenomes</taxon>
        <taxon>ecological metagenomes</taxon>
    </lineage>
</organism>
<protein>
    <submittedName>
        <fullName evidence="1">Uncharacterized protein</fullName>
    </submittedName>
</protein>
<dbReference type="AlphaFoldDB" id="A0A382YTV8"/>
<sequence>MYVMLMLPMTVYRIVLGHGVVVL</sequence>
<name>A0A382YTV8_9ZZZZ</name>
<accession>A0A382YTV8</accession>